<dbReference type="PROSITE" id="PS51257">
    <property type="entry name" value="PROKAR_LIPOPROTEIN"/>
    <property type="match status" value="1"/>
</dbReference>
<gene>
    <name evidence="1" type="ORF">SAMN02745704_01455</name>
</gene>
<dbReference type="PANTHER" id="PTHR35841:SF1">
    <property type="entry name" value="PHOSPHONATES-BINDING PERIPLASMIC PROTEIN"/>
    <property type="match status" value="1"/>
</dbReference>
<dbReference type="AlphaFoldDB" id="A0A1T4WWS5"/>
<dbReference type="EMBL" id="FUYC01000005">
    <property type="protein sequence ID" value="SKA81822.1"/>
    <property type="molecule type" value="Genomic_DNA"/>
</dbReference>
<organism evidence="1 2">
    <name type="scientific">Paucidesulfovibrio gracilis DSM 16080</name>
    <dbReference type="NCBI Taxonomy" id="1121449"/>
    <lineage>
        <taxon>Bacteria</taxon>
        <taxon>Pseudomonadati</taxon>
        <taxon>Thermodesulfobacteriota</taxon>
        <taxon>Desulfovibrionia</taxon>
        <taxon>Desulfovibrionales</taxon>
        <taxon>Desulfovibrionaceae</taxon>
        <taxon>Paucidesulfovibrio</taxon>
    </lineage>
</organism>
<dbReference type="SUPFAM" id="SSF53850">
    <property type="entry name" value="Periplasmic binding protein-like II"/>
    <property type="match status" value="1"/>
</dbReference>
<protein>
    <submittedName>
        <fullName evidence="1">Phosphonate transport system substrate-binding protein</fullName>
    </submittedName>
</protein>
<sequence>MGQRARVACFAVFLIVVFGCLSGCGDDEPFVRVDLSRREELAARPPREAVTYAYLPQYSHAVSYERHRQLLEYLRRETGLPLRQIFPDTFDEHIEMVKRGEIDISFSNPFVYIQLARDGARAFARIVEPDGRPFFRGQIICRSDNRSIHTLQDCRGKRWIAVDPNSAGGYLFPLGLFLERGLRVDDFSQIAFAPGPGGKQEKVVLSVHSGTYDLGSIRKGTLDILADKVDLSKIRVLAETRDYPGWVYAARRGLDPEVVRKVREAMFALDPARPDDERILTIAGMRGIVPAADHDYDEVRALVRRLDDNGSSPGEVR</sequence>
<dbReference type="CDD" id="cd01071">
    <property type="entry name" value="PBP2_PhnD_like"/>
    <property type="match status" value="1"/>
</dbReference>
<keyword evidence="2" id="KW-1185">Reference proteome</keyword>
<evidence type="ECO:0000313" key="1">
    <source>
        <dbReference type="EMBL" id="SKA81822.1"/>
    </source>
</evidence>
<reference evidence="1 2" key="1">
    <citation type="submission" date="2017-02" db="EMBL/GenBank/DDBJ databases">
        <authorList>
            <person name="Peterson S.W."/>
        </authorList>
    </citation>
    <scope>NUCLEOTIDE SEQUENCE [LARGE SCALE GENOMIC DNA]</scope>
    <source>
        <strain evidence="1 2">DSM 16080</strain>
    </source>
</reference>
<dbReference type="Proteomes" id="UP000190027">
    <property type="component" value="Unassembled WGS sequence"/>
</dbReference>
<proteinExistence type="predicted"/>
<dbReference type="PANTHER" id="PTHR35841">
    <property type="entry name" value="PHOSPHONATES-BINDING PERIPLASMIC PROTEIN"/>
    <property type="match status" value="1"/>
</dbReference>
<dbReference type="STRING" id="1121449.SAMN02745704_01455"/>
<dbReference type="RefSeq" id="WP_078717028.1">
    <property type="nucleotide sequence ID" value="NZ_FUYC01000005.1"/>
</dbReference>
<accession>A0A1T4WWS5</accession>
<dbReference type="Pfam" id="PF12974">
    <property type="entry name" value="Phosphonate-bd"/>
    <property type="match status" value="1"/>
</dbReference>
<dbReference type="Gene3D" id="3.40.190.10">
    <property type="entry name" value="Periplasmic binding protein-like II"/>
    <property type="match status" value="2"/>
</dbReference>
<evidence type="ECO:0000313" key="2">
    <source>
        <dbReference type="Proteomes" id="UP000190027"/>
    </source>
</evidence>
<name>A0A1T4WWS5_9BACT</name>
<dbReference type="OrthoDB" id="9764656at2"/>